<dbReference type="InterPro" id="IPR011009">
    <property type="entry name" value="Kinase-like_dom_sf"/>
</dbReference>
<organism evidence="1 2">
    <name type="scientific">Cladobotryum mycophilum</name>
    <dbReference type="NCBI Taxonomy" id="491253"/>
    <lineage>
        <taxon>Eukaryota</taxon>
        <taxon>Fungi</taxon>
        <taxon>Dikarya</taxon>
        <taxon>Ascomycota</taxon>
        <taxon>Pezizomycotina</taxon>
        <taxon>Sordariomycetes</taxon>
        <taxon>Hypocreomycetidae</taxon>
        <taxon>Hypocreales</taxon>
        <taxon>Hypocreaceae</taxon>
        <taxon>Cladobotryum</taxon>
    </lineage>
</organism>
<evidence type="ECO:0008006" key="3">
    <source>
        <dbReference type="Google" id="ProtNLM"/>
    </source>
</evidence>
<dbReference type="Proteomes" id="UP001338125">
    <property type="component" value="Unassembled WGS sequence"/>
</dbReference>
<comment type="caution">
    <text evidence="1">The sequence shown here is derived from an EMBL/GenBank/DDBJ whole genome shotgun (WGS) entry which is preliminary data.</text>
</comment>
<gene>
    <name evidence="1" type="ORF">PT974_03775</name>
</gene>
<reference evidence="1 2" key="1">
    <citation type="submission" date="2024-01" db="EMBL/GenBank/DDBJ databases">
        <title>Complete genome of Cladobotryum mycophilum ATHUM6906.</title>
        <authorList>
            <person name="Christinaki A.C."/>
            <person name="Myridakis A.I."/>
            <person name="Kouvelis V.N."/>
        </authorList>
    </citation>
    <scope>NUCLEOTIDE SEQUENCE [LARGE SCALE GENOMIC DNA]</scope>
    <source>
        <strain evidence="1 2">ATHUM6906</strain>
    </source>
</reference>
<dbReference type="EMBL" id="JAVFKD010000004">
    <property type="protein sequence ID" value="KAK5995371.1"/>
    <property type="molecule type" value="Genomic_DNA"/>
</dbReference>
<protein>
    <recommendedName>
        <fullName evidence="3">Protein kinase domain-containing protein</fullName>
    </recommendedName>
</protein>
<proteinExistence type="predicted"/>
<accession>A0ABR0SUD7</accession>
<sequence>MEEFYPVGQILPMTFFQGDEQTKSTIRVRILKHYTQTCSCAMRVEILDHPQGPGQTAFLKLYDRRFATGLRGANGVEKWTKDIEQSFIEFAQDGPIQQFLQRMHLNPDDFLIDLMNSWTHAQGEAFLYQSHLRFFNEEKAAYARLKSCQGSMIPELFGSVELSIALPDVDAQSHNINSRDVTEFFKVKGLLMQHINGCSLWEMGKYCPQEDWQDIVDEAISVVDALGKYDMINSDVHPTNVMISLTSDSTSQRRYGVYMIDFAYCEFRKEDQSDAEWEEAKRHQDEIGAVGMVMKNRLSEKFGFKLRFDRSEWLVECSS</sequence>
<evidence type="ECO:0000313" key="1">
    <source>
        <dbReference type="EMBL" id="KAK5995371.1"/>
    </source>
</evidence>
<dbReference type="SUPFAM" id="SSF56112">
    <property type="entry name" value="Protein kinase-like (PK-like)"/>
    <property type="match status" value="1"/>
</dbReference>
<keyword evidence="2" id="KW-1185">Reference proteome</keyword>
<evidence type="ECO:0000313" key="2">
    <source>
        <dbReference type="Proteomes" id="UP001338125"/>
    </source>
</evidence>
<name>A0ABR0SUD7_9HYPO</name>